<protein>
    <submittedName>
        <fullName evidence="1">Uncharacterized protein</fullName>
    </submittedName>
</protein>
<accession>A0ABQ8KG01</accession>
<evidence type="ECO:0000313" key="2">
    <source>
        <dbReference type="Proteomes" id="UP000814176"/>
    </source>
</evidence>
<gene>
    <name evidence="1" type="ORF">C8Q71DRAFT_758292</name>
</gene>
<keyword evidence="2" id="KW-1185">Reference proteome</keyword>
<name>A0ABQ8KG01_9APHY</name>
<dbReference type="GeneID" id="72004461"/>
<proteinExistence type="predicted"/>
<dbReference type="RefSeq" id="XP_047778750.1">
    <property type="nucleotide sequence ID" value="XM_047923729.1"/>
</dbReference>
<evidence type="ECO:0000313" key="1">
    <source>
        <dbReference type="EMBL" id="KAH9836512.1"/>
    </source>
</evidence>
<dbReference type="Proteomes" id="UP000814176">
    <property type="component" value="Unassembled WGS sequence"/>
</dbReference>
<reference evidence="1 2" key="1">
    <citation type="journal article" date="2021" name="Environ. Microbiol.">
        <title>Gene family expansions and transcriptome signatures uncover fungal adaptations to wood decay.</title>
        <authorList>
            <person name="Hage H."/>
            <person name="Miyauchi S."/>
            <person name="Viragh M."/>
            <person name="Drula E."/>
            <person name="Min B."/>
            <person name="Chaduli D."/>
            <person name="Navarro D."/>
            <person name="Favel A."/>
            <person name="Norest M."/>
            <person name="Lesage-Meessen L."/>
            <person name="Balint B."/>
            <person name="Merenyi Z."/>
            <person name="de Eugenio L."/>
            <person name="Morin E."/>
            <person name="Martinez A.T."/>
            <person name="Baldrian P."/>
            <person name="Stursova M."/>
            <person name="Martinez M.J."/>
            <person name="Novotny C."/>
            <person name="Magnuson J.K."/>
            <person name="Spatafora J.W."/>
            <person name="Maurice S."/>
            <person name="Pangilinan J."/>
            <person name="Andreopoulos W."/>
            <person name="LaButti K."/>
            <person name="Hundley H."/>
            <person name="Na H."/>
            <person name="Kuo A."/>
            <person name="Barry K."/>
            <person name="Lipzen A."/>
            <person name="Henrissat B."/>
            <person name="Riley R."/>
            <person name="Ahrendt S."/>
            <person name="Nagy L.G."/>
            <person name="Grigoriev I.V."/>
            <person name="Martin F."/>
            <person name="Rosso M.N."/>
        </authorList>
    </citation>
    <scope>NUCLEOTIDE SEQUENCE [LARGE SCALE GENOMIC DNA]</scope>
    <source>
        <strain evidence="1 2">CIRM-BRFM 1785</strain>
    </source>
</reference>
<sequence>MPTQPPLAESTPDEELLLADLSAVLSSLKRLRPLAPSASPEARSVRRRLGSTVADLIPAVNTCVQQGFFPGDDGGDTEPAPTVRAPSTVLRRLEKICKHDGSVPLPTSAMVNVIAALPPGSHATAEDAGLAILLRGYEDAELAEWQRVLEPLRQALPSSAEFRAGAAKAAHQPDVGQRLVERHATLETFSAARQRSHMLHLILQHVEVLKFASDWCARTGKGSRAYKRNFNRSTFRQLPHIQPQLQGLSRKDIDNQLNGPLNTELTQWIRRNEPVITARNRLLEMYNHFGALILLDPLWDVAHLALHRSSTFADVYRALANATPAHDRRARHELASRVLLSVVATLGEADDAAFVQAFLRDYTPASMS</sequence>
<organism evidence="1 2">
    <name type="scientific">Rhodofomes roseus</name>
    <dbReference type="NCBI Taxonomy" id="34475"/>
    <lineage>
        <taxon>Eukaryota</taxon>
        <taxon>Fungi</taxon>
        <taxon>Dikarya</taxon>
        <taxon>Basidiomycota</taxon>
        <taxon>Agaricomycotina</taxon>
        <taxon>Agaricomycetes</taxon>
        <taxon>Polyporales</taxon>
        <taxon>Rhodofomes</taxon>
    </lineage>
</organism>
<dbReference type="EMBL" id="JADCUA010000010">
    <property type="protein sequence ID" value="KAH9836512.1"/>
    <property type="molecule type" value="Genomic_DNA"/>
</dbReference>
<comment type="caution">
    <text evidence="1">The sequence shown here is derived from an EMBL/GenBank/DDBJ whole genome shotgun (WGS) entry which is preliminary data.</text>
</comment>